<keyword evidence="3 6" id="KW-0812">Transmembrane</keyword>
<dbReference type="InterPro" id="IPR051119">
    <property type="entry name" value="Nematode_SR-like"/>
</dbReference>
<feature type="transmembrane region" description="Helical" evidence="6">
    <location>
        <begin position="1235"/>
        <end position="1255"/>
    </location>
</feature>
<evidence type="ECO:0000313" key="7">
    <source>
        <dbReference type="EnsemblMetazoa" id="PPA16278.1"/>
    </source>
</evidence>
<comment type="caution">
    <text evidence="6">Lacks conserved residue(s) required for the propagation of feature annotation.</text>
</comment>
<feature type="transmembrane region" description="Helical" evidence="6">
    <location>
        <begin position="187"/>
        <end position="211"/>
    </location>
</feature>
<reference evidence="7" key="2">
    <citation type="submission" date="2022-06" db="UniProtKB">
        <authorList>
            <consortium name="EnsemblMetazoa"/>
        </authorList>
    </citation>
    <scope>IDENTIFICATION</scope>
    <source>
        <strain evidence="7">PS312</strain>
    </source>
</reference>
<evidence type="ECO:0000256" key="1">
    <source>
        <dbReference type="ARBA" id="ARBA00004141"/>
    </source>
</evidence>
<evidence type="ECO:0000313" key="8">
    <source>
        <dbReference type="Proteomes" id="UP000005239"/>
    </source>
</evidence>
<proteinExistence type="inferred from homology"/>
<feature type="transmembrane region" description="Helical" evidence="6">
    <location>
        <begin position="1267"/>
        <end position="1288"/>
    </location>
</feature>
<dbReference type="Pfam" id="PF02118">
    <property type="entry name" value="Srg"/>
    <property type="match status" value="3"/>
</dbReference>
<dbReference type="InterPro" id="IPR000609">
    <property type="entry name" value="7TM_GPCR_serpentine_rcpt_Srg"/>
</dbReference>
<evidence type="ECO:0000256" key="2">
    <source>
        <dbReference type="ARBA" id="ARBA00005692"/>
    </source>
</evidence>
<evidence type="ECO:0000256" key="3">
    <source>
        <dbReference type="ARBA" id="ARBA00022692"/>
    </source>
</evidence>
<feature type="transmembrane region" description="Helical" evidence="6">
    <location>
        <begin position="333"/>
        <end position="357"/>
    </location>
</feature>
<evidence type="ECO:0000256" key="5">
    <source>
        <dbReference type="ARBA" id="ARBA00023136"/>
    </source>
</evidence>
<feature type="transmembrane region" description="Helical" evidence="6">
    <location>
        <begin position="369"/>
        <end position="387"/>
    </location>
</feature>
<feature type="transmembrane region" description="Helical" evidence="6">
    <location>
        <begin position="1194"/>
        <end position="1215"/>
    </location>
</feature>
<feature type="transmembrane region" description="Helical" evidence="6">
    <location>
        <begin position="1151"/>
        <end position="1174"/>
    </location>
</feature>
<dbReference type="PANTHER" id="PTHR31627">
    <property type="entry name" value="SERPENTINE RECEPTOR CLASS GAMMA-RELATED"/>
    <property type="match status" value="1"/>
</dbReference>
<feature type="transmembrane region" description="Helical" evidence="6">
    <location>
        <begin position="26"/>
        <end position="46"/>
    </location>
</feature>
<dbReference type="Proteomes" id="UP000005239">
    <property type="component" value="Unassembled WGS sequence"/>
</dbReference>
<dbReference type="GO" id="GO:0004888">
    <property type="term" value="F:transmembrane signaling receptor activity"/>
    <property type="evidence" value="ECO:0007669"/>
    <property type="project" value="InterPro"/>
</dbReference>
<evidence type="ECO:0000256" key="6">
    <source>
        <dbReference type="RuleBase" id="RU280813"/>
    </source>
</evidence>
<dbReference type="PANTHER" id="PTHR31627:SF42">
    <property type="entry name" value="G_PROTEIN_RECEP_F1_2 DOMAIN-CONTAINING PROTEIN-RELATED"/>
    <property type="match status" value="1"/>
</dbReference>
<feature type="transmembrane region" description="Helical" evidence="6">
    <location>
        <begin position="107"/>
        <end position="131"/>
    </location>
</feature>
<feature type="transmembrane region" description="Helical" evidence="6">
    <location>
        <begin position="836"/>
        <end position="856"/>
    </location>
</feature>
<comment type="subcellular location">
    <subcellularLocation>
        <location evidence="1">Membrane</location>
        <topology evidence="1">Multi-pass membrane protein</topology>
    </subcellularLocation>
</comment>
<comment type="similarity">
    <text evidence="2 6">Belongs to the nematode receptor-like protein srg family.</text>
</comment>
<dbReference type="GO" id="GO:0016020">
    <property type="term" value="C:membrane"/>
    <property type="evidence" value="ECO:0007669"/>
    <property type="project" value="UniProtKB-SubCell"/>
</dbReference>
<keyword evidence="8" id="KW-1185">Reference proteome</keyword>
<protein>
    <recommendedName>
        <fullName evidence="6">Serpentine receptor class gamma</fullName>
    </recommendedName>
</protein>
<feature type="transmembrane region" description="Helical" evidence="6">
    <location>
        <begin position="151"/>
        <end position="167"/>
    </location>
</feature>
<organism evidence="7 8">
    <name type="scientific">Pristionchus pacificus</name>
    <name type="common">Parasitic nematode worm</name>
    <dbReference type="NCBI Taxonomy" id="54126"/>
    <lineage>
        <taxon>Eukaryota</taxon>
        <taxon>Metazoa</taxon>
        <taxon>Ecdysozoa</taxon>
        <taxon>Nematoda</taxon>
        <taxon>Chromadorea</taxon>
        <taxon>Rhabditida</taxon>
        <taxon>Rhabditina</taxon>
        <taxon>Diplogasteromorpha</taxon>
        <taxon>Diplogasteroidea</taxon>
        <taxon>Neodiplogasteridae</taxon>
        <taxon>Pristionchus</taxon>
    </lineage>
</organism>
<feature type="transmembrane region" description="Helical" evidence="6">
    <location>
        <begin position="709"/>
        <end position="732"/>
    </location>
</feature>
<evidence type="ECO:0000256" key="4">
    <source>
        <dbReference type="ARBA" id="ARBA00022989"/>
    </source>
</evidence>
<dbReference type="PRINTS" id="PR00698">
    <property type="entry name" value="TMPROTEINSRG"/>
</dbReference>
<accession>A0A8R1YH60</accession>
<dbReference type="EnsemblMetazoa" id="PPA16278.1">
    <property type="protein sequence ID" value="PPA16278.1"/>
    <property type="gene ID" value="WBGene00105832"/>
</dbReference>
<feature type="transmembrane region" description="Helical" evidence="6">
    <location>
        <begin position="231"/>
        <end position="255"/>
    </location>
</feature>
<feature type="transmembrane region" description="Helical" evidence="6">
    <location>
        <begin position="876"/>
        <end position="894"/>
    </location>
</feature>
<sequence>MNFRYFLGAVMAAAVCKELPNLSLYDIYFIIQLSYGLPSLYVWLRIIKAILIDRSHSSFAHPFHKVLAVTGIISVVVFINDMLFTRFLLTGRFCTIISASFSDASYWLSPTVFIAMYGLGCQCTGSVLLALNRLTAVFLINHKEIWSRNIIASYTFLFTPSLITIRIDNNGTSLSIVYSKMFPWISTTLLSLVICAITGTLIIVFTGVTLLCFKKMRRMKMNYTRAERTVFILGIFQSGSTIILCIYQLAMYLLIQAGLNFKLSYLFTLRAFVWDIMTLLPAWATFLTNEPIRATFRLHEQRKTTITTQQIMENNTMSDVRNNLTEREKCHSIFVYAQLLYVIPTMVYFKFLLVALICGRNRNRRYSSIFYSFIVMGAWTAVLIHLPHSIFELIGKRPEWFCPTFKALAQPTFWLDIYVYVMQHLRILYGKSQRASSFAPNSIRAVSLAKRFERALRVHSERVESRVIDSKNPKAFYSLCKTRLNSSKSAPPGIIDLNGAHLLTNKDKALAFSQYFASVSTLPLQAPLRSFSPSSTIPLFDLPSISPAQILASIASLAPKCNFSPDGLPNIFYSKCKFSIVSPLLIIFNKSLHSKSIPSLWKQAIVKPIPKTSSNSINTFRPISLTCSVTKIFEKILISEITSYLDNLGVTMQSSLKFNDHISRIVSKARAKVWDSLRILAGTMIVLYRFHSLIDVFSAKRIWESHKTAIILVTVAVPMFFYAPIWATPSYAVIDDEEMVFENKGLSWYNNEAVHCCICILCAVFVLVSQAILIFTKASKKLVGESIDRSLHIVGLVEIVVCGHGFHPIKLAFPISLPRSLFLGLRGSREIQFKHYLTMLLYSFCCSLVIGSTTPFPLGFSTPHCSSLTHWDSSRLGYYSYLLNTLAVSLAKRFERALRVHSERVESRVIDSKNPKAFYSLCKTRLNSSKSAPPGIIDLNGAHLLTNKDKALAFSQYFASVSTLPLQAPLRSFSPSSTIPLFDLPSISPAQILASIASLAPKCNFSPDGLPNIFYSKCKFSIVSPLLIIFNKSLHSKSIPSLWKQAIVKPIPKTSSNSINTFRPISLTCSVTKIFEKILISEITSYLDNLGVTMQSSLKFNDHISRIVSKARAKVWDSLRILAGTMIVLYRFHSLIDVFSAKRIWESHKTAIILVTVAVPMFFYAPIWATPSYAVIDDEEMVFENKGLSWYNNEAVHCCICILCAVFVLVSQAILIFTKASKKLVGESIDRSLHIVGLVEIVVITMYTIFQFLLFARDWFDHSLPSWILYASLLLSDALGFIPPWILFISSQHIREDATPFRRIINRCCRSRKASITPPEGDNI</sequence>
<feature type="transmembrane region" description="Helical" evidence="6">
    <location>
        <begin position="66"/>
        <end position="87"/>
    </location>
</feature>
<name>A0A2A6CTV8_PRIPA</name>
<reference evidence="8" key="1">
    <citation type="journal article" date="2008" name="Nat. Genet.">
        <title>The Pristionchus pacificus genome provides a unique perspective on nematode lifestyle and parasitism.</title>
        <authorList>
            <person name="Dieterich C."/>
            <person name="Clifton S.W."/>
            <person name="Schuster L.N."/>
            <person name="Chinwalla A."/>
            <person name="Delehaunty K."/>
            <person name="Dinkelacker I."/>
            <person name="Fulton L."/>
            <person name="Fulton R."/>
            <person name="Godfrey J."/>
            <person name="Minx P."/>
            <person name="Mitreva M."/>
            <person name="Roeseler W."/>
            <person name="Tian H."/>
            <person name="Witte H."/>
            <person name="Yang S.P."/>
            <person name="Wilson R.K."/>
            <person name="Sommer R.J."/>
        </authorList>
    </citation>
    <scope>NUCLEOTIDE SEQUENCE [LARGE SCALE GENOMIC DNA]</scope>
    <source>
        <strain evidence="8">PS312</strain>
    </source>
</reference>
<feature type="transmembrane region" description="Helical" evidence="6">
    <location>
        <begin position="752"/>
        <end position="775"/>
    </location>
</feature>
<dbReference type="GO" id="GO:0007606">
    <property type="term" value="P:sensory perception of chemical stimulus"/>
    <property type="evidence" value="ECO:0007669"/>
    <property type="project" value="UniProtKB-UniRule"/>
</dbReference>
<gene>
    <name evidence="7" type="primary">WBGene00105832</name>
</gene>
<keyword evidence="4 6" id="KW-1133">Transmembrane helix</keyword>
<accession>A0A2A6CTV8</accession>
<keyword evidence="5 6" id="KW-0472">Membrane</keyword>